<feature type="region of interest" description="Disordered" evidence="1">
    <location>
        <begin position="104"/>
        <end position="139"/>
    </location>
</feature>
<organism evidence="2 3">
    <name type="scientific">Phaeosphaeria nodorum (strain SN15 / ATCC MYA-4574 / FGSC 10173)</name>
    <name type="common">Glume blotch fungus</name>
    <name type="synonym">Parastagonospora nodorum</name>
    <dbReference type="NCBI Taxonomy" id="321614"/>
    <lineage>
        <taxon>Eukaryota</taxon>
        <taxon>Fungi</taxon>
        <taxon>Dikarya</taxon>
        <taxon>Ascomycota</taxon>
        <taxon>Pezizomycotina</taxon>
        <taxon>Dothideomycetes</taxon>
        <taxon>Pleosporomycetidae</taxon>
        <taxon>Pleosporales</taxon>
        <taxon>Pleosporineae</taxon>
        <taxon>Phaeosphaeriaceae</taxon>
        <taxon>Parastagonospora</taxon>
    </lineage>
</organism>
<proteinExistence type="predicted"/>
<name>A0A7U2I1H4_PHANO</name>
<dbReference type="AlphaFoldDB" id="A0A7U2I1H4"/>
<feature type="compositionally biased region" description="Basic residues" evidence="1">
    <location>
        <begin position="127"/>
        <end position="139"/>
    </location>
</feature>
<dbReference type="OrthoDB" id="3521506at2759"/>
<feature type="compositionally biased region" description="Basic and acidic residues" evidence="1">
    <location>
        <begin position="112"/>
        <end position="126"/>
    </location>
</feature>
<evidence type="ECO:0000256" key="1">
    <source>
        <dbReference type="SAM" id="MobiDB-lite"/>
    </source>
</evidence>
<evidence type="ECO:0000313" key="3">
    <source>
        <dbReference type="Proteomes" id="UP000663193"/>
    </source>
</evidence>
<reference evidence="3" key="1">
    <citation type="journal article" date="2021" name="BMC Genomics">
        <title>Chromosome-level genome assembly and manually-curated proteome of model necrotroph Parastagonospora nodorum Sn15 reveals a genome-wide trove of candidate effector homologs, and redundancy of virulence-related functions within an accessory chromosome.</title>
        <authorList>
            <person name="Bertazzoni S."/>
            <person name="Jones D.A.B."/>
            <person name="Phan H.T."/>
            <person name="Tan K.-C."/>
            <person name="Hane J.K."/>
        </authorList>
    </citation>
    <scope>NUCLEOTIDE SEQUENCE [LARGE SCALE GENOMIC DNA]</scope>
    <source>
        <strain evidence="3">SN15 / ATCC MYA-4574 / FGSC 10173)</strain>
    </source>
</reference>
<accession>A0A7U2I1H4</accession>
<keyword evidence="3" id="KW-1185">Reference proteome</keyword>
<dbReference type="EMBL" id="CP069032">
    <property type="protein sequence ID" value="QRC99840.1"/>
    <property type="molecule type" value="Genomic_DNA"/>
</dbReference>
<dbReference type="RefSeq" id="XP_001797136.1">
    <property type="nucleotide sequence ID" value="XM_001797084.1"/>
</dbReference>
<dbReference type="VEuPathDB" id="FungiDB:JI435_067720"/>
<evidence type="ECO:0000313" key="2">
    <source>
        <dbReference type="EMBL" id="QRC99840.1"/>
    </source>
</evidence>
<sequence>MPRGSPENHIKEFIESIPDSKLTGTFGSPGANVFSDTGYRLDMQNYTSDDDNKEAGIRFNLQVQVNFGNPKRSVQKLAPGSVAWILLPVDDTWTPKMIRDELLKSVTGYRVDPPKEKKEKVEDKPKPEHKHNPNKSRKR</sequence>
<gene>
    <name evidence="2" type="ORF">JI435_067720</name>
</gene>
<protein>
    <submittedName>
        <fullName evidence="2">Uncharacterized protein</fullName>
    </submittedName>
</protein>
<dbReference type="KEGG" id="pno:SNOG_06772"/>
<dbReference type="Proteomes" id="UP000663193">
    <property type="component" value="Chromosome 10"/>
</dbReference>